<dbReference type="KEGG" id="stac:ABII15_12035"/>
<keyword evidence="3" id="KW-0732">Signal</keyword>
<evidence type="ECO:0000313" key="4">
    <source>
        <dbReference type="EMBL" id="XCJ70658.1"/>
    </source>
</evidence>
<dbReference type="Gene3D" id="1.50.10.20">
    <property type="match status" value="1"/>
</dbReference>
<protein>
    <submittedName>
        <fullName evidence="4">Prenyltransferase/squalene oxidase repeat-containing protein</fullName>
    </submittedName>
</protein>
<feature type="chain" id="PRO_5043482104" evidence="3">
    <location>
        <begin position="27"/>
        <end position="411"/>
    </location>
</feature>
<reference evidence="4" key="1">
    <citation type="submission" date="2024-06" db="EMBL/GenBank/DDBJ databases">
        <title>Streptomyces sp. strain HUAS MG91 genome sequences.</title>
        <authorList>
            <person name="Mo P."/>
        </authorList>
    </citation>
    <scope>NUCLEOTIDE SEQUENCE</scope>
    <source>
        <strain evidence="4">HUAS MG91</strain>
    </source>
</reference>
<organism evidence="4">
    <name type="scientific">Streptomyces tabacisoli</name>
    <dbReference type="NCBI Taxonomy" id="3156398"/>
    <lineage>
        <taxon>Bacteria</taxon>
        <taxon>Bacillati</taxon>
        <taxon>Actinomycetota</taxon>
        <taxon>Actinomycetes</taxon>
        <taxon>Kitasatosporales</taxon>
        <taxon>Streptomycetaceae</taxon>
        <taxon>Streptomyces</taxon>
    </lineage>
</organism>
<feature type="transmembrane region" description="Helical" evidence="2">
    <location>
        <begin position="384"/>
        <end position="403"/>
    </location>
</feature>
<name>A0AAU8IQY5_9ACTN</name>
<sequence>MNIRRSAALVAATVVIGGAAAPAALADGASPSASPKVTVPSGLYGTTDPTYDGVWRQSLALVAQETEGVKPAAKAVDWLAGQQCEDGGFAAFRAEPGKACDAKTPVDSNSTAAAVQALAAVGGREGEVTKGATWLKKNQNADGGWGYNPGGASDGNSTAVVLGALSTSGDEPAEVRSGTGKSGFDALAGLTLPCSEGKNGGALAYQPDKKGKLVANADATAAGVLGALGSGFAAEKGDAPDAYTCESGDTAKTPDGIAHNGAVYLQNQLSTHLYLKSQLAGAEDQPDYGNTADAVTAVAATEGIKYTKDPYAWLEKNAQDWAKGAGPAAYAQLIFAAHATGNDPRDFGGTDLVSALNRTGPDPASAKSAADSGDEKKDDGGSGVSWWIVGVMFIAAVGAGILISGRKKQQK</sequence>
<proteinExistence type="predicted"/>
<dbReference type="AlphaFoldDB" id="A0AAU8IQY5"/>
<feature type="region of interest" description="Disordered" evidence="1">
    <location>
        <begin position="348"/>
        <end position="380"/>
    </location>
</feature>
<accession>A0AAU8IQY5</accession>
<dbReference type="RefSeq" id="WP_353942297.1">
    <property type="nucleotide sequence ID" value="NZ_CP159534.1"/>
</dbReference>
<feature type="signal peptide" evidence="3">
    <location>
        <begin position="1"/>
        <end position="26"/>
    </location>
</feature>
<keyword evidence="2" id="KW-1133">Transmembrane helix</keyword>
<keyword evidence="2" id="KW-0472">Membrane</keyword>
<dbReference type="SUPFAM" id="SSF48239">
    <property type="entry name" value="Terpenoid cyclases/Protein prenyltransferases"/>
    <property type="match status" value="1"/>
</dbReference>
<dbReference type="InterPro" id="IPR008930">
    <property type="entry name" value="Terpenoid_cyclase/PrenylTrfase"/>
</dbReference>
<evidence type="ECO:0000256" key="1">
    <source>
        <dbReference type="SAM" id="MobiDB-lite"/>
    </source>
</evidence>
<gene>
    <name evidence="4" type="ORF">ABII15_12035</name>
</gene>
<evidence type="ECO:0000256" key="2">
    <source>
        <dbReference type="SAM" id="Phobius"/>
    </source>
</evidence>
<dbReference type="EMBL" id="CP159534">
    <property type="protein sequence ID" value="XCJ70658.1"/>
    <property type="molecule type" value="Genomic_DNA"/>
</dbReference>
<keyword evidence="2" id="KW-0812">Transmembrane</keyword>
<dbReference type="CDD" id="cd00688">
    <property type="entry name" value="ISOPREN_C2_like"/>
    <property type="match status" value="1"/>
</dbReference>
<evidence type="ECO:0000256" key="3">
    <source>
        <dbReference type="SAM" id="SignalP"/>
    </source>
</evidence>